<sequence>MPSMQQQYRGYAGQTPTRGSHGNARKGGIGPMISQGHHHPPPMTQAQIQAQAHAQQMATEHAKRRSRKPTDKNMPDGVEDIMIGDGVQKYKDLRDFERRLDATMTRKRLDIIDSVARNAKRTKTLRIWITNTVEDQPWQASMDNSLDYQANGTPSYRVKIEGRLLDDEHDQENHDSSAGPAADDADKMDEDPKPSSAGSKKPAALPAPAPKTTPPKPRFSTFFREMMVEFPPNMPKSAETTVHWKKPDPPRAANASSSASSAHHGPPAAADFDELTFKRVGDQNVNVVIKLTRHEDPEKFLLSDELAEIVDMKEATRTEVTMGLWEYIKLMGLQEDDEKRNFSLQTLCQQDMLTNILSINQKIANRETGYLPNLNEYVQPHLSPLPPISLPYTIRVDQAFHSLSSPSSPSPSPSSPQPTIYDVLVPIPDPLGEKMRPFILNPSYASMLKEVATLDDQLSLIVQAIQHSKAKHSFLTQMAQDPVGFTKGWISSQKRDLEYIMGEASRGGGEDAVSDEWRRVGAAAAAAAAAASGDGKGRGGGGGKDAKGPWETGNARESVTMMLAKGGPPPSQQAAAQAVAAAAAAASQQGR</sequence>
<dbReference type="PANTHER" id="PTHR13844">
    <property type="entry name" value="SWI/SNF-RELATED MATRIX-ASSOCIATED ACTIN-DEPENDENT REGULATOR OF CHROMATIN SUBFAMILY D"/>
    <property type="match status" value="1"/>
</dbReference>
<feature type="region of interest" description="Disordered" evidence="1">
    <location>
        <begin position="233"/>
        <end position="269"/>
    </location>
</feature>
<reference evidence="3" key="1">
    <citation type="submission" date="2022-07" db="EMBL/GenBank/DDBJ databases">
        <title>Draft genome sequence of Zalerion maritima ATCC 34329, a (micro)plastics degrading marine fungus.</title>
        <authorList>
            <person name="Paco A."/>
            <person name="Goncalves M.F.M."/>
            <person name="Rocha-Santos T.A.P."/>
            <person name="Alves A."/>
        </authorList>
    </citation>
    <scope>NUCLEOTIDE SEQUENCE</scope>
    <source>
        <strain evidence="3">ATCC 34329</strain>
    </source>
</reference>
<dbReference type="InterPro" id="IPR003121">
    <property type="entry name" value="SWIB_MDM2_domain"/>
</dbReference>
<feature type="region of interest" description="Disordered" evidence="1">
    <location>
        <begin position="1"/>
        <end position="80"/>
    </location>
</feature>
<feature type="compositionally biased region" description="Low complexity" evidence="1">
    <location>
        <begin position="194"/>
        <end position="204"/>
    </location>
</feature>
<feature type="region of interest" description="Disordered" evidence="1">
    <location>
        <begin position="168"/>
        <end position="218"/>
    </location>
</feature>
<feature type="domain" description="DM2" evidence="2">
    <location>
        <begin position="295"/>
        <end position="384"/>
    </location>
</feature>
<dbReference type="SUPFAM" id="SSF47592">
    <property type="entry name" value="SWIB/MDM2 domain"/>
    <property type="match status" value="1"/>
</dbReference>
<dbReference type="CDD" id="cd10568">
    <property type="entry name" value="SWIB_like"/>
    <property type="match status" value="1"/>
</dbReference>
<feature type="compositionally biased region" description="Low complexity" evidence="1">
    <location>
        <begin position="251"/>
        <end position="269"/>
    </location>
</feature>
<dbReference type="Gene3D" id="1.10.245.10">
    <property type="entry name" value="SWIB/MDM2 domain"/>
    <property type="match status" value="1"/>
</dbReference>
<gene>
    <name evidence="3" type="ORF">MKZ38_007653</name>
</gene>
<dbReference type="EMBL" id="JAKWBI020000004">
    <property type="protein sequence ID" value="KAJ2907138.1"/>
    <property type="molecule type" value="Genomic_DNA"/>
</dbReference>
<name>A0AAD5RZS3_9PEZI</name>
<comment type="caution">
    <text evidence="3">The sequence shown here is derived from an EMBL/GenBank/DDBJ whole genome shotgun (WGS) entry which is preliminary data.</text>
</comment>
<evidence type="ECO:0000313" key="4">
    <source>
        <dbReference type="Proteomes" id="UP001201980"/>
    </source>
</evidence>
<organism evidence="3 4">
    <name type="scientific">Zalerion maritima</name>
    <dbReference type="NCBI Taxonomy" id="339359"/>
    <lineage>
        <taxon>Eukaryota</taxon>
        <taxon>Fungi</taxon>
        <taxon>Dikarya</taxon>
        <taxon>Ascomycota</taxon>
        <taxon>Pezizomycotina</taxon>
        <taxon>Sordariomycetes</taxon>
        <taxon>Lulworthiomycetidae</taxon>
        <taxon>Lulworthiales</taxon>
        <taxon>Lulworthiaceae</taxon>
        <taxon>Zalerion</taxon>
    </lineage>
</organism>
<dbReference type="PROSITE" id="PS51925">
    <property type="entry name" value="SWIB_MDM2"/>
    <property type="match status" value="1"/>
</dbReference>
<dbReference type="AlphaFoldDB" id="A0AAD5RZS3"/>
<dbReference type="Pfam" id="PF02201">
    <property type="entry name" value="SWIB"/>
    <property type="match status" value="1"/>
</dbReference>
<feature type="compositionally biased region" description="Pro residues" evidence="1">
    <location>
        <begin position="205"/>
        <end position="217"/>
    </location>
</feature>
<evidence type="ECO:0000313" key="3">
    <source>
        <dbReference type="EMBL" id="KAJ2907138.1"/>
    </source>
</evidence>
<keyword evidence="4" id="KW-1185">Reference proteome</keyword>
<feature type="compositionally biased region" description="Polar residues" evidence="1">
    <location>
        <begin position="1"/>
        <end position="20"/>
    </location>
</feature>
<proteinExistence type="predicted"/>
<accession>A0AAD5RZS3</accession>
<dbReference type="Proteomes" id="UP001201980">
    <property type="component" value="Unassembled WGS sequence"/>
</dbReference>
<dbReference type="SMART" id="SM00151">
    <property type="entry name" value="SWIB"/>
    <property type="match status" value="1"/>
</dbReference>
<protein>
    <recommendedName>
        <fullName evidence="2">DM2 domain-containing protein</fullName>
    </recommendedName>
</protein>
<evidence type="ECO:0000259" key="2">
    <source>
        <dbReference type="PROSITE" id="PS51925"/>
    </source>
</evidence>
<evidence type="ECO:0000256" key="1">
    <source>
        <dbReference type="SAM" id="MobiDB-lite"/>
    </source>
</evidence>
<feature type="region of interest" description="Disordered" evidence="1">
    <location>
        <begin position="529"/>
        <end position="555"/>
    </location>
</feature>
<dbReference type="InterPro" id="IPR019835">
    <property type="entry name" value="SWIB_domain"/>
</dbReference>
<feature type="compositionally biased region" description="Low complexity" evidence="1">
    <location>
        <begin position="44"/>
        <end position="59"/>
    </location>
</feature>
<dbReference type="InterPro" id="IPR036885">
    <property type="entry name" value="SWIB_MDM2_dom_sf"/>
</dbReference>